<dbReference type="PANTHER" id="PTHR12857">
    <property type="entry name" value="CXXC MOTIF CONTAINING ZINC BINDING PROTEIN"/>
    <property type="match status" value="1"/>
</dbReference>
<evidence type="ECO:0000313" key="5">
    <source>
        <dbReference type="Proteomes" id="UP000077266"/>
    </source>
</evidence>
<dbReference type="EMBL" id="KV425890">
    <property type="protein sequence ID" value="KZW02098.1"/>
    <property type="molecule type" value="Genomic_DNA"/>
</dbReference>
<keyword evidence="3" id="KW-0862">Zinc</keyword>
<dbReference type="OrthoDB" id="10248838at2759"/>
<dbReference type="AlphaFoldDB" id="A0A165PFF1"/>
<sequence>MVVTELENVTNLVPADDHFEYFFQVKCNSCHETHPNFVSVNRIEEREVSGGKGSSAHLVWRCKNCKREHSAKFEPLPPQPYTADHNGSFAPLITLDCRGLEPVSFDPRGIWKCEGVEKGTKFSEVDLSEGEWVDYDEKAAVPVSVMNIESQWARA</sequence>
<evidence type="ECO:0000256" key="3">
    <source>
        <dbReference type="ARBA" id="ARBA00022833"/>
    </source>
</evidence>
<reference evidence="4 5" key="1">
    <citation type="journal article" date="2016" name="Mol. Biol. Evol.">
        <title>Comparative Genomics of Early-Diverging Mushroom-Forming Fungi Provides Insights into the Origins of Lignocellulose Decay Capabilities.</title>
        <authorList>
            <person name="Nagy L.G."/>
            <person name="Riley R."/>
            <person name="Tritt A."/>
            <person name="Adam C."/>
            <person name="Daum C."/>
            <person name="Floudas D."/>
            <person name="Sun H."/>
            <person name="Yadav J.S."/>
            <person name="Pangilinan J."/>
            <person name="Larsson K.H."/>
            <person name="Matsuura K."/>
            <person name="Barry K."/>
            <person name="Labutti K."/>
            <person name="Kuo R."/>
            <person name="Ohm R.A."/>
            <person name="Bhattacharya S.S."/>
            <person name="Shirouzu T."/>
            <person name="Yoshinaga Y."/>
            <person name="Martin F.M."/>
            <person name="Grigoriev I.V."/>
            <person name="Hibbett D.S."/>
        </authorList>
    </citation>
    <scope>NUCLEOTIDE SEQUENCE [LARGE SCALE GENOMIC DNA]</scope>
    <source>
        <strain evidence="4 5">HHB12029</strain>
    </source>
</reference>
<dbReference type="Pfam" id="PF05907">
    <property type="entry name" value="CXXC_Zn-b_euk"/>
    <property type="match status" value="1"/>
</dbReference>
<dbReference type="PANTHER" id="PTHR12857:SF0">
    <property type="entry name" value="CXXC MOTIF CONTAINING ZINC BINDING PROTEIN"/>
    <property type="match status" value="1"/>
</dbReference>
<keyword evidence="5" id="KW-1185">Reference proteome</keyword>
<gene>
    <name evidence="4" type="ORF">EXIGLDRAFT_738415</name>
</gene>
<keyword evidence="2" id="KW-0479">Metal-binding</keyword>
<comment type="similarity">
    <text evidence="1">Belongs to the UPF0587 family.</text>
</comment>
<evidence type="ECO:0000256" key="1">
    <source>
        <dbReference type="ARBA" id="ARBA00007818"/>
    </source>
</evidence>
<dbReference type="Proteomes" id="UP000077266">
    <property type="component" value="Unassembled WGS sequence"/>
</dbReference>
<name>A0A165PFF1_EXIGL</name>
<dbReference type="FunCoup" id="A0A165PFF1">
    <property type="interactions" value="323"/>
</dbReference>
<protein>
    <submittedName>
        <fullName evidence="4">DUF866-domain-containing protein</fullName>
    </submittedName>
</protein>
<organism evidence="4 5">
    <name type="scientific">Exidia glandulosa HHB12029</name>
    <dbReference type="NCBI Taxonomy" id="1314781"/>
    <lineage>
        <taxon>Eukaryota</taxon>
        <taxon>Fungi</taxon>
        <taxon>Dikarya</taxon>
        <taxon>Basidiomycota</taxon>
        <taxon>Agaricomycotina</taxon>
        <taxon>Agaricomycetes</taxon>
        <taxon>Auriculariales</taxon>
        <taxon>Exidiaceae</taxon>
        <taxon>Exidia</taxon>
    </lineage>
</organism>
<dbReference type="InParanoid" id="A0A165PFF1"/>
<dbReference type="SUPFAM" id="SSF141678">
    <property type="entry name" value="MAL13P1.257-like"/>
    <property type="match status" value="1"/>
</dbReference>
<accession>A0A165PFF1</accession>
<evidence type="ECO:0000313" key="4">
    <source>
        <dbReference type="EMBL" id="KZW02098.1"/>
    </source>
</evidence>
<proteinExistence type="inferred from homology"/>
<dbReference type="GO" id="GO:0008270">
    <property type="term" value="F:zinc ion binding"/>
    <property type="evidence" value="ECO:0007669"/>
    <property type="project" value="TreeGrafter"/>
</dbReference>
<dbReference type="InterPro" id="IPR008584">
    <property type="entry name" value="CXXC_Zn-binding_euk"/>
</dbReference>
<evidence type="ECO:0000256" key="2">
    <source>
        <dbReference type="ARBA" id="ARBA00022723"/>
    </source>
</evidence>